<evidence type="ECO:0000256" key="4">
    <source>
        <dbReference type="ARBA" id="ARBA00022737"/>
    </source>
</evidence>
<keyword evidence="3" id="KW-0107">Calcium channel</keyword>
<keyword evidence="1" id="KW-0813">Transport</keyword>
<feature type="region of interest" description="Disordered" evidence="8">
    <location>
        <begin position="1"/>
        <end position="28"/>
    </location>
</feature>
<evidence type="ECO:0000256" key="6">
    <source>
        <dbReference type="ARBA" id="ARBA00023065"/>
    </source>
</evidence>
<dbReference type="GO" id="GO:0000325">
    <property type="term" value="C:plant-type vacuole"/>
    <property type="evidence" value="ECO:0007669"/>
    <property type="project" value="TreeGrafter"/>
</dbReference>
<evidence type="ECO:0000256" key="1">
    <source>
        <dbReference type="ARBA" id="ARBA00022448"/>
    </source>
</evidence>
<dbReference type="PANTHER" id="PTHR46988:SF2">
    <property type="entry name" value="TWO PORE CALCIUM CHANNEL PROTEIN 1"/>
    <property type="match status" value="1"/>
</dbReference>
<reference evidence="9" key="1">
    <citation type="submission" date="2018-02" db="EMBL/GenBank/DDBJ databases">
        <authorList>
            <person name="Cohen D.B."/>
            <person name="Kent A.D."/>
        </authorList>
    </citation>
    <scope>NUCLEOTIDE SEQUENCE</scope>
</reference>
<sequence>MEKPLISGESSSNGGRRREPHNRSDAIAHGSSYQKAAALVDLAEDGIGLPEQILDQPNFQSAAKFYFLFTQFDIIWPLGKKEKRRRKNPGSPVKILAMIGSTTILGSCPT</sequence>
<dbReference type="AlphaFoldDB" id="A0A2N9F0C4"/>
<evidence type="ECO:0000256" key="7">
    <source>
        <dbReference type="ARBA" id="ARBA00023303"/>
    </source>
</evidence>
<evidence type="ECO:0000256" key="8">
    <source>
        <dbReference type="SAM" id="MobiDB-lite"/>
    </source>
</evidence>
<keyword evidence="6" id="KW-0406">Ion transport</keyword>
<organism evidence="9">
    <name type="scientific">Fagus sylvatica</name>
    <name type="common">Beechnut</name>
    <dbReference type="NCBI Taxonomy" id="28930"/>
    <lineage>
        <taxon>Eukaryota</taxon>
        <taxon>Viridiplantae</taxon>
        <taxon>Streptophyta</taxon>
        <taxon>Embryophyta</taxon>
        <taxon>Tracheophyta</taxon>
        <taxon>Spermatophyta</taxon>
        <taxon>Magnoliopsida</taxon>
        <taxon>eudicotyledons</taxon>
        <taxon>Gunneridae</taxon>
        <taxon>Pentapetalae</taxon>
        <taxon>rosids</taxon>
        <taxon>fabids</taxon>
        <taxon>Fagales</taxon>
        <taxon>Fagaceae</taxon>
        <taxon>Fagus</taxon>
    </lineage>
</organism>
<dbReference type="GO" id="GO:0005245">
    <property type="term" value="F:voltage-gated calcium channel activity"/>
    <property type="evidence" value="ECO:0007669"/>
    <property type="project" value="InterPro"/>
</dbReference>
<keyword evidence="4" id="KW-0677">Repeat</keyword>
<keyword evidence="2" id="KW-0109">Calcium transport</keyword>
<evidence type="ECO:0000256" key="2">
    <source>
        <dbReference type="ARBA" id="ARBA00022568"/>
    </source>
</evidence>
<dbReference type="EMBL" id="OIVN01000456">
    <property type="protein sequence ID" value="SPC80553.1"/>
    <property type="molecule type" value="Genomic_DNA"/>
</dbReference>
<keyword evidence="5" id="KW-0106">Calcium</keyword>
<accession>A0A2N9F0C4</accession>
<dbReference type="GO" id="GO:0005774">
    <property type="term" value="C:vacuolar membrane"/>
    <property type="evidence" value="ECO:0007669"/>
    <property type="project" value="TreeGrafter"/>
</dbReference>
<evidence type="ECO:0000256" key="5">
    <source>
        <dbReference type="ARBA" id="ARBA00022837"/>
    </source>
</evidence>
<dbReference type="InterPro" id="IPR044581">
    <property type="entry name" value="TPC1_plant"/>
</dbReference>
<dbReference type="PANTHER" id="PTHR46988">
    <property type="entry name" value="TWO PORE CALCIUM CHANNEL PROTEIN 1"/>
    <property type="match status" value="1"/>
</dbReference>
<evidence type="ECO:0000256" key="3">
    <source>
        <dbReference type="ARBA" id="ARBA00022673"/>
    </source>
</evidence>
<name>A0A2N9F0C4_FAGSY</name>
<gene>
    <name evidence="9" type="ORF">FSB_LOCUS8435</name>
</gene>
<evidence type="ECO:0000313" key="9">
    <source>
        <dbReference type="EMBL" id="SPC80553.1"/>
    </source>
</evidence>
<keyword evidence="7" id="KW-0407">Ion channel</keyword>
<protein>
    <submittedName>
        <fullName evidence="9">Uncharacterized protein</fullName>
    </submittedName>
</protein>
<proteinExistence type="predicted"/>